<feature type="compositionally biased region" description="Basic and acidic residues" evidence="1">
    <location>
        <begin position="688"/>
        <end position="706"/>
    </location>
</feature>
<dbReference type="VEuPathDB" id="FungiDB:CC77DRAFT_1090794"/>
<evidence type="ECO:0000256" key="1">
    <source>
        <dbReference type="SAM" id="MobiDB-lite"/>
    </source>
</evidence>
<dbReference type="RefSeq" id="XP_018390650.1">
    <property type="nucleotide sequence ID" value="XM_018529535.1"/>
</dbReference>
<dbReference type="GeneID" id="29115129"/>
<keyword evidence="3" id="KW-1185">Reference proteome</keyword>
<dbReference type="OMA" id="HEMIDIQ"/>
<feature type="compositionally biased region" description="Polar residues" evidence="1">
    <location>
        <begin position="708"/>
        <end position="725"/>
    </location>
</feature>
<feature type="compositionally biased region" description="Basic and acidic residues" evidence="1">
    <location>
        <begin position="485"/>
        <end position="497"/>
    </location>
</feature>
<feature type="compositionally biased region" description="Basic and acidic residues" evidence="1">
    <location>
        <begin position="242"/>
        <end position="264"/>
    </location>
</feature>
<feature type="compositionally biased region" description="Polar residues" evidence="1">
    <location>
        <begin position="775"/>
        <end position="784"/>
    </location>
</feature>
<proteinExistence type="predicted"/>
<dbReference type="EMBL" id="KV441470">
    <property type="protein sequence ID" value="OAG25229.1"/>
    <property type="molecule type" value="Genomic_DNA"/>
</dbReference>
<feature type="compositionally biased region" description="Polar residues" evidence="1">
    <location>
        <begin position="359"/>
        <end position="384"/>
    </location>
</feature>
<feature type="region of interest" description="Disordered" evidence="1">
    <location>
        <begin position="43"/>
        <end position="656"/>
    </location>
</feature>
<feature type="region of interest" description="Disordered" evidence="1">
    <location>
        <begin position="671"/>
        <end position="787"/>
    </location>
</feature>
<gene>
    <name evidence="2" type="ORF">CC77DRAFT_1090794</name>
</gene>
<feature type="compositionally biased region" description="Acidic residues" evidence="1">
    <location>
        <begin position="532"/>
        <end position="545"/>
    </location>
</feature>
<feature type="compositionally biased region" description="Polar residues" evidence="1">
    <location>
        <begin position="417"/>
        <end position="428"/>
    </location>
</feature>
<organism evidence="2 3">
    <name type="scientific">Alternaria alternata</name>
    <name type="common">Alternaria rot fungus</name>
    <name type="synonym">Torula alternata</name>
    <dbReference type="NCBI Taxonomy" id="5599"/>
    <lineage>
        <taxon>Eukaryota</taxon>
        <taxon>Fungi</taxon>
        <taxon>Dikarya</taxon>
        <taxon>Ascomycota</taxon>
        <taxon>Pezizomycotina</taxon>
        <taxon>Dothideomycetes</taxon>
        <taxon>Pleosporomycetidae</taxon>
        <taxon>Pleosporales</taxon>
        <taxon>Pleosporineae</taxon>
        <taxon>Pleosporaceae</taxon>
        <taxon>Alternaria</taxon>
        <taxon>Alternaria sect. Alternaria</taxon>
        <taxon>Alternaria alternata complex</taxon>
    </lineage>
</organism>
<name>A0A177E2M0_ALTAL</name>
<dbReference type="AlphaFoldDB" id="A0A177E2M0"/>
<protein>
    <recommendedName>
        <fullName evidence="4">WH2 domain-containing protein</fullName>
    </recommendedName>
</protein>
<dbReference type="Proteomes" id="UP000077248">
    <property type="component" value="Unassembled WGS sequence"/>
</dbReference>
<evidence type="ECO:0000313" key="3">
    <source>
        <dbReference type="Proteomes" id="UP000077248"/>
    </source>
</evidence>
<feature type="compositionally biased region" description="Pro residues" evidence="1">
    <location>
        <begin position="554"/>
        <end position="563"/>
    </location>
</feature>
<feature type="compositionally biased region" description="Basic and acidic residues" evidence="1">
    <location>
        <begin position="281"/>
        <end position="349"/>
    </location>
</feature>
<feature type="compositionally biased region" description="Basic and acidic residues" evidence="1">
    <location>
        <begin position="58"/>
        <end position="72"/>
    </location>
</feature>
<feature type="compositionally biased region" description="Basic and acidic residues" evidence="1">
    <location>
        <begin position="179"/>
        <end position="198"/>
    </location>
</feature>
<feature type="compositionally biased region" description="Pro residues" evidence="1">
    <location>
        <begin position="615"/>
        <end position="646"/>
    </location>
</feature>
<feature type="compositionally biased region" description="Basic residues" evidence="1">
    <location>
        <begin position="164"/>
        <end position="178"/>
    </location>
</feature>
<feature type="compositionally biased region" description="Low complexity" evidence="1">
    <location>
        <begin position="589"/>
        <end position="602"/>
    </location>
</feature>
<evidence type="ECO:0008006" key="4">
    <source>
        <dbReference type="Google" id="ProtNLM"/>
    </source>
</evidence>
<evidence type="ECO:0000313" key="2">
    <source>
        <dbReference type="EMBL" id="OAG25229.1"/>
    </source>
</evidence>
<feature type="compositionally biased region" description="Polar residues" evidence="1">
    <location>
        <begin position="753"/>
        <end position="763"/>
    </location>
</feature>
<dbReference type="KEGG" id="aalt:CC77DRAFT_1090794"/>
<accession>A0A177E2M0</accession>
<sequence length="830" mass="92573">MGMEVAMSRVVSADIVVIALNQDMKSVGDTIVVHEMIDIQDHDTDAEMKSVGSTTKDPGLRTDAQDPVDDMRTMTTGGAGLAETLRHGHRKPDTLSPRGGERRGSVASGYQTSWRDLKAERKNGLASGSRVPPPYSSAQRPPKGLSTVRSHSRGRRDTSQSDRKRSHTPRRPHHRKSRERSSSHRGDIEHNKRSDIRSGRIGASYSPTRRQRGPDGTPFGSLPERKSKDTFGNHFMNTYRHIKAEHEAGYRSKGKLEKALDEMRKKKRVTKVSSDAQTTSHKRDREKIRKSEPERVRWVERYPEKPRGDEGKPKAAETEAWEHHRREEEEHKRRKDDDRRREKDVDQTKIRSLPVKPLQSHQTQPKTTVPRQPQYHSDQTTASGETEPKPKPNSQPDPKRSYRNQSARPKTVELQIPETNSPKRNISTLPPVPEIRLQPPTSARAPRRQLHPVVSKSSHPPTHRPASPVPEPSHWQHSLPQRPLTIREETFEHETSSQREPAGRGVDGKSEIGSAASYYDQAPRSPMPGSYEEGDETEYEEDDQPETYNEMPYPDTPSSPVIPPYSDTLPSAVGSEDPSVSSSPIMSHTPRAASPSPRSTSAFLQSIQMPTPQQSVPPTPPLPSPPAPPPPPPPPPPLASPLPAVRPPNNTGMAALFGEIGGGGFKLRKVADSEKRHRNNNPTAGRVVYEETAHSHDVEEHERAQAREANNQSPFRGNSAWSTRISMEDEDDIQPVPNRAFQNDLAKALQARRSGSGTDTSTRGPRRGSEDISLTAGSRTSMIANVSEKLRDENELVQRLSESESDEDLIFTLAAHIAQPVWSFDDLTED</sequence>
<reference evidence="2 3" key="1">
    <citation type="submission" date="2016-05" db="EMBL/GenBank/DDBJ databases">
        <title>Comparative analysis of secretome profiles of manganese(II)-oxidizing ascomycete fungi.</title>
        <authorList>
            <consortium name="DOE Joint Genome Institute"/>
            <person name="Zeiner C.A."/>
            <person name="Purvine S.O."/>
            <person name="Zink E.M."/>
            <person name="Wu S."/>
            <person name="Pasa-Tolic L."/>
            <person name="Chaput D.L."/>
            <person name="Haridas S."/>
            <person name="Grigoriev I.V."/>
            <person name="Santelli C.M."/>
            <person name="Hansel C.M."/>
        </authorList>
    </citation>
    <scope>NUCLEOTIDE SEQUENCE [LARGE SCALE GENOMIC DNA]</scope>
    <source>
        <strain evidence="2 3">SRC1lrK2f</strain>
    </source>
</reference>